<feature type="region of interest" description="Disordered" evidence="2">
    <location>
        <begin position="281"/>
        <end position="307"/>
    </location>
</feature>
<dbReference type="EMBL" id="BAAATM010000012">
    <property type="protein sequence ID" value="GAA2536268.1"/>
    <property type="molecule type" value="Genomic_DNA"/>
</dbReference>
<name>A0ABN3NTK5_9ACTN</name>
<feature type="coiled-coil region" evidence="1">
    <location>
        <begin position="213"/>
        <end position="261"/>
    </location>
</feature>
<evidence type="ECO:0000313" key="3">
    <source>
        <dbReference type="EMBL" id="GAA2536268.1"/>
    </source>
</evidence>
<protein>
    <submittedName>
        <fullName evidence="3">Uncharacterized protein</fullName>
    </submittedName>
</protein>
<keyword evidence="4" id="KW-1185">Reference proteome</keyword>
<evidence type="ECO:0000256" key="2">
    <source>
        <dbReference type="SAM" id="MobiDB-lite"/>
    </source>
</evidence>
<sequence>MTTGTGTYTAHIPRWLPGRLFHQSGTTTRKEVQQLNACSPNSKRQLPALQAQLPNPRRLKVDCQGLAGGDSGQKPGITGRQKLMGRIEGVPAVRNWIDKEIRSDVPPGQRALARALQDLCRHITPPTPDKSPQLPPTQADAARHLLCSESSLSRFLSGQSVPRLPSAEHLYKTAVADAGGEQALGISLDDLRRLHKAALDERCRSCVALRSQLASAKTQATTAETELASLRQSAADSMAELEALRREVKSLKDAVFELQATRAGLQARLTTQAALAPLPVPRRRGDRQRSKNDASAARQVAKRAAELRSGGRQDAALALLRHTTEVLSPVETAELFRALRQEQQNELVDNLIHIYGRDRRDQEVMHVTWELHKQGAPDDAGALLRAAME</sequence>
<gene>
    <name evidence="3" type="ORF">GCM10010423_36570</name>
</gene>
<proteinExistence type="predicted"/>
<keyword evidence="1" id="KW-0175">Coiled coil</keyword>
<comment type="caution">
    <text evidence="3">The sequence shown here is derived from an EMBL/GenBank/DDBJ whole genome shotgun (WGS) entry which is preliminary data.</text>
</comment>
<dbReference type="InterPro" id="IPR001387">
    <property type="entry name" value="Cro/C1-type_HTH"/>
</dbReference>
<evidence type="ECO:0000256" key="1">
    <source>
        <dbReference type="SAM" id="Coils"/>
    </source>
</evidence>
<feature type="region of interest" description="Disordered" evidence="2">
    <location>
        <begin position="37"/>
        <end position="57"/>
    </location>
</feature>
<dbReference type="CDD" id="cd00093">
    <property type="entry name" value="HTH_XRE"/>
    <property type="match status" value="1"/>
</dbReference>
<organism evidence="3 4">
    <name type="scientific">Streptomyces levis</name>
    <dbReference type="NCBI Taxonomy" id="285566"/>
    <lineage>
        <taxon>Bacteria</taxon>
        <taxon>Bacillati</taxon>
        <taxon>Actinomycetota</taxon>
        <taxon>Actinomycetes</taxon>
        <taxon>Kitasatosporales</taxon>
        <taxon>Streptomycetaceae</taxon>
        <taxon>Streptomyces</taxon>
    </lineage>
</organism>
<reference evidence="3 4" key="1">
    <citation type="journal article" date="2019" name="Int. J. Syst. Evol. Microbiol.">
        <title>The Global Catalogue of Microorganisms (GCM) 10K type strain sequencing project: providing services to taxonomists for standard genome sequencing and annotation.</title>
        <authorList>
            <consortium name="The Broad Institute Genomics Platform"/>
            <consortium name="The Broad Institute Genome Sequencing Center for Infectious Disease"/>
            <person name="Wu L."/>
            <person name="Ma J."/>
        </authorList>
    </citation>
    <scope>NUCLEOTIDE SEQUENCE [LARGE SCALE GENOMIC DNA]</scope>
    <source>
        <strain evidence="3 4">JCM 6924</strain>
    </source>
</reference>
<accession>A0ABN3NTK5</accession>
<dbReference type="Proteomes" id="UP001501095">
    <property type="component" value="Unassembled WGS sequence"/>
</dbReference>
<evidence type="ECO:0000313" key="4">
    <source>
        <dbReference type="Proteomes" id="UP001501095"/>
    </source>
</evidence>